<keyword evidence="4" id="KW-1185">Reference proteome</keyword>
<dbReference type="AlphaFoldDB" id="A0A1I2QQV3"/>
<dbReference type="Pfam" id="PF00155">
    <property type="entry name" value="Aminotran_1_2"/>
    <property type="match status" value="1"/>
</dbReference>
<accession>A0A1I2QQV3</accession>
<organism evidence="3 4">
    <name type="scientific">Planifilum fulgidum</name>
    <dbReference type="NCBI Taxonomy" id="201973"/>
    <lineage>
        <taxon>Bacteria</taxon>
        <taxon>Bacillati</taxon>
        <taxon>Bacillota</taxon>
        <taxon>Bacilli</taxon>
        <taxon>Bacillales</taxon>
        <taxon>Thermoactinomycetaceae</taxon>
        <taxon>Planifilum</taxon>
    </lineage>
</organism>
<evidence type="ECO:0000259" key="1">
    <source>
        <dbReference type="Pfam" id="PF00155"/>
    </source>
</evidence>
<dbReference type="Gene3D" id="3.90.1150.130">
    <property type="match status" value="1"/>
</dbReference>
<dbReference type="STRING" id="201973.SAMN04488025_12422"/>
<dbReference type="InterPro" id="IPR015424">
    <property type="entry name" value="PyrdxlP-dep_Trfase"/>
</dbReference>
<dbReference type="SUPFAM" id="SSF53383">
    <property type="entry name" value="PLP-dependent transferases"/>
    <property type="match status" value="1"/>
</dbReference>
<dbReference type="GO" id="GO:0030170">
    <property type="term" value="F:pyridoxal phosphate binding"/>
    <property type="evidence" value="ECO:0007669"/>
    <property type="project" value="InterPro"/>
</dbReference>
<dbReference type="InterPro" id="IPR015421">
    <property type="entry name" value="PyrdxlP-dep_Trfase_major"/>
</dbReference>
<dbReference type="Proteomes" id="UP000198661">
    <property type="component" value="Unassembled WGS sequence"/>
</dbReference>
<evidence type="ECO:0000259" key="2">
    <source>
        <dbReference type="Pfam" id="PF22475"/>
    </source>
</evidence>
<reference evidence="4" key="1">
    <citation type="submission" date="2016-10" db="EMBL/GenBank/DDBJ databases">
        <authorList>
            <person name="Varghese N."/>
            <person name="Submissions S."/>
        </authorList>
    </citation>
    <scope>NUCLEOTIDE SEQUENCE [LARGE SCALE GENOMIC DNA]</scope>
    <source>
        <strain evidence="4">DSM 44945</strain>
    </source>
</reference>
<evidence type="ECO:0000313" key="3">
    <source>
        <dbReference type="EMBL" id="SFG28001.1"/>
    </source>
</evidence>
<evidence type="ECO:0000313" key="4">
    <source>
        <dbReference type="Proteomes" id="UP000198661"/>
    </source>
</evidence>
<feature type="domain" description="Aminotransferase class I/classII large" evidence="1">
    <location>
        <begin position="54"/>
        <end position="137"/>
    </location>
</feature>
<proteinExistence type="predicted"/>
<sequence length="370" mass="40954">MGDPVLTTMNIQQAKQKQFELTALIAEEFTGREFFQQGDVGVVPGPGRPLQTEKVERVLARFFRAEACALVRGAGTGAIRSALSVLLEPGDAFFAHTGPMYKTTQETVRLMGLNPVPVDYNDPDRLRDALKKHRECRLFYVQHSRQQPTDDYDLGDVIRRVRAERPDLPIVVDDNYTALKVPRIGVELGACYSCFSGFKLLGPPGIGIVVGKGEGIRKIHERNYSGGGQVQGFEAMELLRSLVLAPVAFAVQNEQTERLCKLLNAGVVPEVKRAYITNAQSKNVIAELRRPIAPALIRACERHGAAIYPVGAESRYEILPMVYRVSGSFLESRPELAERAVRINPMRSGADLVIEILRKALSDLEDRGEV</sequence>
<dbReference type="Pfam" id="PF22475">
    <property type="entry name" value="YhfS-like_C"/>
    <property type="match status" value="1"/>
</dbReference>
<gene>
    <name evidence="3" type="ORF">SAMN04488025_12422</name>
</gene>
<dbReference type="RefSeq" id="WP_092039571.1">
    <property type="nucleotide sequence ID" value="NZ_FOOK01000024.1"/>
</dbReference>
<dbReference type="Gene3D" id="3.40.640.10">
    <property type="entry name" value="Type I PLP-dependent aspartate aminotransferase-like (Major domain)"/>
    <property type="match status" value="1"/>
</dbReference>
<dbReference type="InterPro" id="IPR054718">
    <property type="entry name" value="YhfS-like_C"/>
</dbReference>
<protein>
    <submittedName>
        <fullName evidence="3">Cys/Met metabolism PLP-dependent enzyme</fullName>
    </submittedName>
</protein>
<feature type="domain" description="YhfS-like C-terminal" evidence="2">
    <location>
        <begin position="257"/>
        <end position="357"/>
    </location>
</feature>
<dbReference type="InterPro" id="IPR004839">
    <property type="entry name" value="Aminotransferase_I/II_large"/>
</dbReference>
<dbReference type="OrthoDB" id="9787096at2"/>
<dbReference type="EMBL" id="FOOK01000024">
    <property type="protein sequence ID" value="SFG28001.1"/>
    <property type="molecule type" value="Genomic_DNA"/>
</dbReference>
<name>A0A1I2QQV3_9BACL</name>